<name>A0A1H2GYR7_9GAMM</name>
<dbReference type="InterPro" id="IPR007497">
    <property type="entry name" value="SIMPL/DUF541"/>
</dbReference>
<accession>A0A1H2GYR7</accession>
<keyword evidence="3" id="KW-1185">Reference proteome</keyword>
<dbReference type="Pfam" id="PF04402">
    <property type="entry name" value="SIMPL"/>
    <property type="match status" value="1"/>
</dbReference>
<dbReference type="GO" id="GO:0006974">
    <property type="term" value="P:DNA damage response"/>
    <property type="evidence" value="ECO:0007669"/>
    <property type="project" value="TreeGrafter"/>
</dbReference>
<dbReference type="STRING" id="1434072.SAMN05216210_2647"/>
<dbReference type="InterPro" id="IPR052022">
    <property type="entry name" value="26kDa_periplasmic_antigen"/>
</dbReference>
<dbReference type="Proteomes" id="UP000243924">
    <property type="component" value="Chromosome I"/>
</dbReference>
<dbReference type="OrthoDB" id="7062395at2"/>
<organism evidence="2 3">
    <name type="scientific">Halopseudomonas salegens</name>
    <dbReference type="NCBI Taxonomy" id="1434072"/>
    <lineage>
        <taxon>Bacteria</taxon>
        <taxon>Pseudomonadati</taxon>
        <taxon>Pseudomonadota</taxon>
        <taxon>Gammaproteobacteria</taxon>
        <taxon>Pseudomonadales</taxon>
        <taxon>Pseudomonadaceae</taxon>
        <taxon>Halopseudomonas</taxon>
    </lineage>
</organism>
<evidence type="ECO:0000313" key="3">
    <source>
        <dbReference type="Proteomes" id="UP000243924"/>
    </source>
</evidence>
<sequence length="240" mass="26042">MRPAPFTRNTLTRTTAVIGLLASLLLTLPAQAETTRYNQISLRAEAQQAINNDTLSVVLYAEEQHADPATLAERISQRVNQALDTAREVEGVQVASGSRRSHPVYDDKRKNIVAWRERAEIRLESNDFATLSILTGELLTDLSLSGMQFSLSPAARQASEDALLADAIDAFRQRADLVTEQLGGSGYQIVSLNLQTQSAGPHYPRAATMMRAEADSVTPDLEAGEASVSVHADGVIEVEL</sequence>
<reference evidence="3" key="1">
    <citation type="submission" date="2016-10" db="EMBL/GenBank/DDBJ databases">
        <authorList>
            <person name="Varghese N."/>
            <person name="Submissions S."/>
        </authorList>
    </citation>
    <scope>NUCLEOTIDE SEQUENCE [LARGE SCALE GENOMIC DNA]</scope>
    <source>
        <strain evidence="3">CECT 8338</strain>
    </source>
</reference>
<proteinExistence type="predicted"/>
<dbReference type="Gene3D" id="3.30.70.2970">
    <property type="entry name" value="Protein of unknown function (DUF541), domain 2"/>
    <property type="match status" value="1"/>
</dbReference>
<keyword evidence="1" id="KW-0732">Signal</keyword>
<protein>
    <submittedName>
        <fullName evidence="2">Predicted secreted protein</fullName>
    </submittedName>
</protein>
<dbReference type="PANTHER" id="PTHR34387">
    <property type="entry name" value="SLR1258 PROTEIN"/>
    <property type="match status" value="1"/>
</dbReference>
<dbReference type="Gene3D" id="3.30.110.170">
    <property type="entry name" value="Protein of unknown function (DUF541), domain 1"/>
    <property type="match status" value="1"/>
</dbReference>
<feature type="signal peptide" evidence="1">
    <location>
        <begin position="1"/>
        <end position="32"/>
    </location>
</feature>
<dbReference type="RefSeq" id="WP_092387629.1">
    <property type="nucleotide sequence ID" value="NZ_LT629787.1"/>
</dbReference>
<feature type="chain" id="PRO_5009275262" evidence="1">
    <location>
        <begin position="33"/>
        <end position="240"/>
    </location>
</feature>
<evidence type="ECO:0000313" key="2">
    <source>
        <dbReference type="EMBL" id="SDU24736.1"/>
    </source>
</evidence>
<dbReference type="PANTHER" id="PTHR34387:SF1">
    <property type="entry name" value="PERIPLASMIC IMMUNOGENIC PROTEIN"/>
    <property type="match status" value="1"/>
</dbReference>
<gene>
    <name evidence="2" type="ORF">SAMN05216210_2647</name>
</gene>
<evidence type="ECO:0000256" key="1">
    <source>
        <dbReference type="SAM" id="SignalP"/>
    </source>
</evidence>
<dbReference type="AlphaFoldDB" id="A0A1H2GYR7"/>
<dbReference type="EMBL" id="LT629787">
    <property type="protein sequence ID" value="SDU24736.1"/>
    <property type="molecule type" value="Genomic_DNA"/>
</dbReference>